<dbReference type="OrthoDB" id="19690at2759"/>
<keyword evidence="2" id="KW-1015">Disulfide bond</keyword>
<proteinExistence type="inferred from homology"/>
<dbReference type="Proteomes" id="UP000034680">
    <property type="component" value="Unassembled WGS sequence"/>
</dbReference>
<dbReference type="CDD" id="cd02947">
    <property type="entry name" value="TRX_family"/>
    <property type="match status" value="1"/>
</dbReference>
<dbReference type="AlphaFoldDB" id="A0A0G2FZU3"/>
<name>A0A0G2FZU3_9PEZI</name>
<dbReference type="PRINTS" id="PR00421">
    <property type="entry name" value="THIOREDOXIN"/>
</dbReference>
<evidence type="ECO:0000313" key="4">
    <source>
        <dbReference type="EMBL" id="KKY39652.1"/>
    </source>
</evidence>
<dbReference type="STRING" id="1214573.A0A0G2FZU3"/>
<dbReference type="PROSITE" id="PS51352">
    <property type="entry name" value="THIOREDOXIN_2"/>
    <property type="match status" value="1"/>
</dbReference>
<keyword evidence="5" id="KW-1185">Reference proteome</keyword>
<dbReference type="EMBL" id="LCUC01000014">
    <property type="protein sequence ID" value="KKY39652.1"/>
    <property type="molecule type" value="Genomic_DNA"/>
</dbReference>
<dbReference type="PROSITE" id="PS00194">
    <property type="entry name" value="THIOREDOXIN_1"/>
    <property type="match status" value="1"/>
</dbReference>
<evidence type="ECO:0000313" key="5">
    <source>
        <dbReference type="Proteomes" id="UP000034680"/>
    </source>
</evidence>
<evidence type="ECO:0000256" key="1">
    <source>
        <dbReference type="ARBA" id="ARBA00008987"/>
    </source>
</evidence>
<sequence>MSVNHISSPAEFQSLLDKTMYVVTDFYADWCGPCKAIAPMYEQFAKASTVPGYLAFAKVNVDNVQQVAVQYGVSAMPTFMFFKNGKQVAVNGQSLIRGADVNSLKAATEKLDKLARDKQAAGIKVGE</sequence>
<dbReference type="PANTHER" id="PTHR46115">
    <property type="entry name" value="THIOREDOXIN-LIKE PROTEIN 1"/>
    <property type="match status" value="1"/>
</dbReference>
<dbReference type="SUPFAM" id="SSF52833">
    <property type="entry name" value="Thioredoxin-like"/>
    <property type="match status" value="1"/>
</dbReference>
<organism evidence="4 5">
    <name type="scientific">Diaporthe ampelina</name>
    <dbReference type="NCBI Taxonomy" id="1214573"/>
    <lineage>
        <taxon>Eukaryota</taxon>
        <taxon>Fungi</taxon>
        <taxon>Dikarya</taxon>
        <taxon>Ascomycota</taxon>
        <taxon>Pezizomycotina</taxon>
        <taxon>Sordariomycetes</taxon>
        <taxon>Sordariomycetidae</taxon>
        <taxon>Diaporthales</taxon>
        <taxon>Diaporthaceae</taxon>
        <taxon>Diaporthe</taxon>
    </lineage>
</organism>
<dbReference type="Pfam" id="PF00085">
    <property type="entry name" value="Thioredoxin"/>
    <property type="match status" value="1"/>
</dbReference>
<accession>A0A0G2FZU3</accession>
<comment type="caution">
    <text evidence="4">The sequence shown here is derived from an EMBL/GenBank/DDBJ whole genome shotgun (WGS) entry which is preliminary data.</text>
</comment>
<comment type="similarity">
    <text evidence="1">Belongs to the thioredoxin family.</text>
</comment>
<evidence type="ECO:0000259" key="3">
    <source>
        <dbReference type="PROSITE" id="PS51352"/>
    </source>
</evidence>
<feature type="domain" description="Thioredoxin" evidence="3">
    <location>
        <begin position="1"/>
        <end position="113"/>
    </location>
</feature>
<reference evidence="4 5" key="1">
    <citation type="submission" date="2015-05" db="EMBL/GenBank/DDBJ databases">
        <title>Distinctive expansion of gene families associated with plant cell wall degradation and secondary metabolism in the genomes of grapevine trunk pathogens.</title>
        <authorList>
            <person name="Lawrence D.P."/>
            <person name="Travadon R."/>
            <person name="Rolshausen P.E."/>
            <person name="Baumgartner K."/>
        </authorList>
    </citation>
    <scope>NUCLEOTIDE SEQUENCE [LARGE SCALE GENOMIC DNA]</scope>
    <source>
        <strain evidence="4">DA912</strain>
    </source>
</reference>
<dbReference type="InterPro" id="IPR017937">
    <property type="entry name" value="Thioredoxin_CS"/>
</dbReference>
<gene>
    <name evidence="4" type="ORF">UCDDA912_g00356</name>
</gene>
<protein>
    <submittedName>
        <fullName evidence="4">Putative thioredoxin-like protein</fullName>
    </submittedName>
</protein>
<dbReference type="InterPro" id="IPR013766">
    <property type="entry name" value="Thioredoxin_domain"/>
</dbReference>
<reference evidence="4 5" key="2">
    <citation type="submission" date="2015-05" db="EMBL/GenBank/DDBJ databases">
        <authorList>
            <person name="Morales-Cruz A."/>
            <person name="Amrine K.C."/>
            <person name="Cantu D."/>
        </authorList>
    </citation>
    <scope>NUCLEOTIDE SEQUENCE [LARGE SCALE GENOMIC DNA]</scope>
    <source>
        <strain evidence="4">DA912</strain>
    </source>
</reference>
<dbReference type="InterPro" id="IPR036249">
    <property type="entry name" value="Thioredoxin-like_sf"/>
</dbReference>
<evidence type="ECO:0000256" key="2">
    <source>
        <dbReference type="ARBA" id="ARBA00023157"/>
    </source>
</evidence>
<dbReference type="Gene3D" id="3.40.30.10">
    <property type="entry name" value="Glutaredoxin"/>
    <property type="match status" value="1"/>
</dbReference>